<keyword evidence="7" id="KW-1185">Reference proteome</keyword>
<dbReference type="SUPFAM" id="SSF103088">
    <property type="entry name" value="OmpA-like"/>
    <property type="match status" value="1"/>
</dbReference>
<dbReference type="InterPro" id="IPR006664">
    <property type="entry name" value="OMP_bac"/>
</dbReference>
<protein>
    <submittedName>
        <fullName evidence="6">OmpA family protein</fullName>
    </submittedName>
</protein>
<evidence type="ECO:0000313" key="7">
    <source>
        <dbReference type="Proteomes" id="UP000655420"/>
    </source>
</evidence>
<gene>
    <name evidence="6" type="ORF">H0I76_16405</name>
</gene>
<accession>A0A8J7SG34</accession>
<dbReference type="PANTHER" id="PTHR30329:SF21">
    <property type="entry name" value="LIPOPROTEIN YIAD-RELATED"/>
    <property type="match status" value="1"/>
</dbReference>
<dbReference type="InterPro" id="IPR006665">
    <property type="entry name" value="OmpA-like"/>
</dbReference>
<dbReference type="PROSITE" id="PS51123">
    <property type="entry name" value="OMPA_2"/>
    <property type="match status" value="1"/>
</dbReference>
<reference evidence="6" key="1">
    <citation type="submission" date="2020-12" db="EMBL/GenBank/DDBJ databases">
        <title>Bacterial taxonomy.</title>
        <authorList>
            <person name="Pan X."/>
        </authorList>
    </citation>
    <scope>NUCLEOTIDE SEQUENCE</scope>
    <source>
        <strain evidence="6">M0105</strain>
    </source>
</reference>
<keyword evidence="2 4" id="KW-0472">Membrane</keyword>
<dbReference type="RefSeq" id="WP_200612265.1">
    <property type="nucleotide sequence ID" value="NZ_JAEHHL010000010.1"/>
</dbReference>
<evidence type="ECO:0000259" key="5">
    <source>
        <dbReference type="PROSITE" id="PS51123"/>
    </source>
</evidence>
<dbReference type="Proteomes" id="UP000655420">
    <property type="component" value="Unassembled WGS sequence"/>
</dbReference>
<dbReference type="GO" id="GO:0009279">
    <property type="term" value="C:cell outer membrane"/>
    <property type="evidence" value="ECO:0007669"/>
    <property type="project" value="UniProtKB-SubCell"/>
</dbReference>
<dbReference type="InterPro" id="IPR050330">
    <property type="entry name" value="Bact_OuterMem_StrucFunc"/>
</dbReference>
<dbReference type="PRINTS" id="PR01021">
    <property type="entry name" value="OMPADOMAIN"/>
</dbReference>
<sequence>MQRISTSLLVVAAFGVAGCANQIAGDSPNQGVYGLAAAHNERIQIAYGDPVERLRALNAAFKAAATDTVTFEFDQSNLDETARSALDQQVAWLMANKTVRVAVIGHTDLVGGEGYNNRLGMRRARAAANYLVAKGISRKRIDVVESRGERDPVIQTQERERRNRRSVTEVVGFDFSVVGTGLDGEYAQRVYDRYQAGQNITTEPDSTDVEN</sequence>
<name>A0A8J7SG34_9RHOB</name>
<dbReference type="Gene3D" id="3.30.1330.60">
    <property type="entry name" value="OmpA-like domain"/>
    <property type="match status" value="1"/>
</dbReference>
<dbReference type="PANTHER" id="PTHR30329">
    <property type="entry name" value="STATOR ELEMENT OF FLAGELLAR MOTOR COMPLEX"/>
    <property type="match status" value="1"/>
</dbReference>
<dbReference type="InterPro" id="IPR036737">
    <property type="entry name" value="OmpA-like_sf"/>
</dbReference>
<comment type="subcellular location">
    <subcellularLocation>
        <location evidence="1">Cell outer membrane</location>
    </subcellularLocation>
</comment>
<dbReference type="EMBL" id="JAEHHL010000010">
    <property type="protein sequence ID" value="MBK0400783.1"/>
    <property type="molecule type" value="Genomic_DNA"/>
</dbReference>
<dbReference type="PROSITE" id="PS51257">
    <property type="entry name" value="PROKAR_LIPOPROTEIN"/>
    <property type="match status" value="1"/>
</dbReference>
<dbReference type="Pfam" id="PF00691">
    <property type="entry name" value="OmpA"/>
    <property type="match status" value="1"/>
</dbReference>
<organism evidence="6 7">
    <name type="scientific">Thermohalobaculum xanthum</name>
    <dbReference type="NCBI Taxonomy" id="2753746"/>
    <lineage>
        <taxon>Bacteria</taxon>
        <taxon>Pseudomonadati</taxon>
        <taxon>Pseudomonadota</taxon>
        <taxon>Alphaproteobacteria</taxon>
        <taxon>Rhodobacterales</taxon>
        <taxon>Paracoccaceae</taxon>
        <taxon>Thermohalobaculum</taxon>
    </lineage>
</organism>
<evidence type="ECO:0000313" key="6">
    <source>
        <dbReference type="EMBL" id="MBK0400783.1"/>
    </source>
</evidence>
<comment type="caution">
    <text evidence="6">The sequence shown here is derived from an EMBL/GenBank/DDBJ whole genome shotgun (WGS) entry which is preliminary data.</text>
</comment>
<evidence type="ECO:0000256" key="4">
    <source>
        <dbReference type="PROSITE-ProRule" id="PRU00473"/>
    </source>
</evidence>
<evidence type="ECO:0000256" key="2">
    <source>
        <dbReference type="ARBA" id="ARBA00023136"/>
    </source>
</evidence>
<feature type="domain" description="OmpA-like" evidence="5">
    <location>
        <begin position="58"/>
        <end position="174"/>
    </location>
</feature>
<dbReference type="CDD" id="cd07185">
    <property type="entry name" value="OmpA_C-like"/>
    <property type="match status" value="1"/>
</dbReference>
<dbReference type="AlphaFoldDB" id="A0A8J7SG34"/>
<proteinExistence type="predicted"/>
<keyword evidence="3" id="KW-0998">Cell outer membrane</keyword>
<evidence type="ECO:0000256" key="1">
    <source>
        <dbReference type="ARBA" id="ARBA00004442"/>
    </source>
</evidence>
<evidence type="ECO:0000256" key="3">
    <source>
        <dbReference type="ARBA" id="ARBA00023237"/>
    </source>
</evidence>